<feature type="compositionally biased region" description="Acidic residues" evidence="4">
    <location>
        <begin position="827"/>
        <end position="845"/>
    </location>
</feature>
<dbReference type="InterPro" id="IPR012337">
    <property type="entry name" value="RNaseH-like_sf"/>
</dbReference>
<evidence type="ECO:0000256" key="1">
    <source>
        <dbReference type="ARBA" id="ARBA00022670"/>
    </source>
</evidence>
<keyword evidence="2" id="KW-0863">Zinc-finger</keyword>
<sequence>MLTMRARRFLNNTGRKLNINRNETIGFDKSKVECYNCHKRGHFARECRSLRYQDNRNKESITRSVPVEITTSTALVSCDGLGEYDWSNQATEGPNYALMAFSSLSSDSKSIYLADIKGIKFEIELRDTTITELRKKLQLVQKEKNGIQLNVDKFENASKSLSKLIDYQIVDNCKKGLGYESYNVIPPPYTGKFMPPTPDLSFIGLDESANEPVVESSKDVSTEKEPKVGTKNDDAPIIEDWVSDDEEEEVYQPKIEKKTVRPSFVKMEFVNTTLSKTIVNAARPKSCFSKSALSTVKRPIHNKTTFKNSNFDQRVNIVKGKFSTAKPTVVVNANNTNIVNTVSSKVNTARPKVVDNAGNPQMDLQDQGVIDSGCSRHMTGNMSYPIDYEEIDGGYVAFKGNPKGGKITGRGTIKTGKLDFENVYFVRELKFNLFSVSQMCDKRNSVLFTDTKCIVLSPNFKLTDESHVLLRVPRKNNMYSVDLKNIVPKGGLTCLFAKATSDESKLWHRRLGHLNFKTMNKLVKGNLVSCLPSKLFENDETRFACKKGKQHRASYKSKIENSINLPLHLLHMDLFGSTFVKIIMKKMYCLVVTDDFSRFTWVFFLATKDETSGILKSFITRIENLVNHMVKVIRCDNGTEFKNREMNQFCEMKGILRQFSKQLMLAISYGKFDGKANEDFFVGYSLNSKAVRVFNSRTRIVEENLHIRFSESTPNVVGTKESDNAGQARKEKELVKDYILIPLWAADPPFSQSLKSSHDDGSKSSSDDGKKVDEDPRKDSESIDQEKEDNVNSTNNVNTASSTVNAAGTNEDNDVGRNISIDPEMPTLEDDSIFDSSRDDEDDGAVADMSNLDTTIQVSPTPTIRINKDHPLDQVIGDMQLAIQTRQMSKNLVEHGFVDTLHQRTSHKDLQNFLFAYFLSQEEPKKVIQALKDPSWIEAIQDELLQFKLQEVWTLVDLLNGKRAIGTKWVFRDKKDERGIVIRNKARLVA</sequence>
<feature type="compositionally biased region" description="Basic and acidic residues" evidence="4">
    <location>
        <begin position="216"/>
        <end position="234"/>
    </location>
</feature>
<dbReference type="Pfam" id="PF22936">
    <property type="entry name" value="Pol_BBD"/>
    <property type="match status" value="1"/>
</dbReference>
<dbReference type="PANTHER" id="PTHR42648">
    <property type="entry name" value="TRANSPOSASE, PUTATIVE-RELATED"/>
    <property type="match status" value="1"/>
</dbReference>
<dbReference type="SMART" id="SM00343">
    <property type="entry name" value="ZnF_C2HC"/>
    <property type="match status" value="1"/>
</dbReference>
<evidence type="ECO:0000259" key="6">
    <source>
        <dbReference type="PROSITE" id="PS50994"/>
    </source>
</evidence>
<feature type="region of interest" description="Disordered" evidence="4">
    <location>
        <begin position="751"/>
        <end position="846"/>
    </location>
</feature>
<keyword evidence="2" id="KW-0479">Metal-binding</keyword>
<dbReference type="InterPro" id="IPR001878">
    <property type="entry name" value="Znf_CCHC"/>
</dbReference>
<dbReference type="PANTHER" id="PTHR42648:SF32">
    <property type="entry name" value="RIBONUCLEASE H-LIKE DOMAIN, GAG-PRE-INTEGRASE DOMAIN PROTEIN-RELATED"/>
    <property type="match status" value="1"/>
</dbReference>
<feature type="compositionally biased region" description="Basic and acidic residues" evidence="4">
    <location>
        <begin position="756"/>
        <end position="790"/>
    </location>
</feature>
<dbReference type="Pfam" id="PF25597">
    <property type="entry name" value="SH3_retrovirus"/>
    <property type="match status" value="1"/>
</dbReference>
<keyword evidence="3" id="KW-0175">Coiled coil</keyword>
<evidence type="ECO:0000256" key="3">
    <source>
        <dbReference type="SAM" id="Coils"/>
    </source>
</evidence>
<keyword evidence="8" id="KW-1185">Reference proteome</keyword>
<dbReference type="InterPro" id="IPR025724">
    <property type="entry name" value="GAG-pre-integrase_dom"/>
</dbReference>
<dbReference type="Gene3D" id="4.10.60.10">
    <property type="entry name" value="Zinc finger, CCHC-type"/>
    <property type="match status" value="1"/>
</dbReference>
<dbReference type="Gene3D" id="3.30.420.10">
    <property type="entry name" value="Ribonuclease H-like superfamily/Ribonuclease H"/>
    <property type="match status" value="1"/>
</dbReference>
<dbReference type="Pfam" id="PF00665">
    <property type="entry name" value="rve"/>
    <property type="match status" value="1"/>
</dbReference>
<dbReference type="InterPro" id="IPR057670">
    <property type="entry name" value="SH3_retrovirus"/>
</dbReference>
<name>A0ABQ5BGP7_9ASTR</name>
<feature type="domain" description="CCHC-type" evidence="5">
    <location>
        <begin position="34"/>
        <end position="49"/>
    </location>
</feature>
<organism evidence="7 8">
    <name type="scientific">Tanacetum coccineum</name>
    <dbReference type="NCBI Taxonomy" id="301880"/>
    <lineage>
        <taxon>Eukaryota</taxon>
        <taxon>Viridiplantae</taxon>
        <taxon>Streptophyta</taxon>
        <taxon>Embryophyta</taxon>
        <taxon>Tracheophyta</taxon>
        <taxon>Spermatophyta</taxon>
        <taxon>Magnoliopsida</taxon>
        <taxon>eudicotyledons</taxon>
        <taxon>Gunneridae</taxon>
        <taxon>Pentapetalae</taxon>
        <taxon>asterids</taxon>
        <taxon>campanulids</taxon>
        <taxon>Asterales</taxon>
        <taxon>Asteraceae</taxon>
        <taxon>Asteroideae</taxon>
        <taxon>Anthemideae</taxon>
        <taxon>Anthemidinae</taxon>
        <taxon>Tanacetum</taxon>
    </lineage>
</organism>
<dbReference type="InterPro" id="IPR036397">
    <property type="entry name" value="RNaseH_sf"/>
</dbReference>
<dbReference type="InterPro" id="IPR039537">
    <property type="entry name" value="Retrotran_Ty1/copia-like"/>
</dbReference>
<evidence type="ECO:0000256" key="4">
    <source>
        <dbReference type="SAM" id="MobiDB-lite"/>
    </source>
</evidence>
<keyword evidence="1" id="KW-0378">Hydrolase</keyword>
<dbReference type="PROSITE" id="PS50158">
    <property type="entry name" value="ZF_CCHC"/>
    <property type="match status" value="1"/>
</dbReference>
<dbReference type="InterPro" id="IPR054722">
    <property type="entry name" value="PolX-like_BBD"/>
</dbReference>
<proteinExistence type="predicted"/>
<keyword evidence="2" id="KW-0862">Zinc</keyword>
<feature type="compositionally biased region" description="Low complexity" evidence="4">
    <location>
        <begin position="791"/>
        <end position="807"/>
    </location>
</feature>
<dbReference type="Pfam" id="PF00098">
    <property type="entry name" value="zf-CCHC"/>
    <property type="match status" value="1"/>
</dbReference>
<protein>
    <submittedName>
        <fullName evidence="7">Ribonuclease H-like domain-containing protein</fullName>
    </submittedName>
</protein>
<dbReference type="SUPFAM" id="SSF53098">
    <property type="entry name" value="Ribonuclease H-like"/>
    <property type="match status" value="1"/>
</dbReference>
<evidence type="ECO:0000313" key="8">
    <source>
        <dbReference type="Proteomes" id="UP001151760"/>
    </source>
</evidence>
<dbReference type="InterPro" id="IPR001584">
    <property type="entry name" value="Integrase_cat-core"/>
</dbReference>
<reference evidence="7" key="2">
    <citation type="submission" date="2022-01" db="EMBL/GenBank/DDBJ databases">
        <authorList>
            <person name="Yamashiro T."/>
            <person name="Shiraishi A."/>
            <person name="Satake H."/>
            <person name="Nakayama K."/>
        </authorList>
    </citation>
    <scope>NUCLEOTIDE SEQUENCE</scope>
</reference>
<gene>
    <name evidence="7" type="ORF">Tco_0861058</name>
</gene>
<reference evidence="7" key="1">
    <citation type="journal article" date="2022" name="Int. J. Mol. Sci.">
        <title>Draft Genome of Tanacetum Coccineum: Genomic Comparison of Closely Related Tanacetum-Family Plants.</title>
        <authorList>
            <person name="Yamashiro T."/>
            <person name="Shiraishi A."/>
            <person name="Nakayama K."/>
            <person name="Satake H."/>
        </authorList>
    </citation>
    <scope>NUCLEOTIDE SEQUENCE</scope>
</reference>
<dbReference type="SUPFAM" id="SSF57756">
    <property type="entry name" value="Retrovirus zinc finger-like domains"/>
    <property type="match status" value="1"/>
</dbReference>
<dbReference type="InterPro" id="IPR036875">
    <property type="entry name" value="Znf_CCHC_sf"/>
</dbReference>
<evidence type="ECO:0000256" key="2">
    <source>
        <dbReference type="PROSITE-ProRule" id="PRU00047"/>
    </source>
</evidence>
<accession>A0ABQ5BGP7</accession>
<evidence type="ECO:0000259" key="5">
    <source>
        <dbReference type="PROSITE" id="PS50158"/>
    </source>
</evidence>
<feature type="domain" description="Integrase catalytic" evidence="6">
    <location>
        <begin position="562"/>
        <end position="655"/>
    </location>
</feature>
<feature type="region of interest" description="Disordered" evidence="4">
    <location>
        <begin position="211"/>
        <end position="234"/>
    </location>
</feature>
<comment type="caution">
    <text evidence="7">The sequence shown here is derived from an EMBL/GenBank/DDBJ whole genome shotgun (WGS) entry which is preliminary data.</text>
</comment>
<dbReference type="Proteomes" id="UP001151760">
    <property type="component" value="Unassembled WGS sequence"/>
</dbReference>
<dbReference type="PROSITE" id="PS50994">
    <property type="entry name" value="INTEGRASE"/>
    <property type="match status" value="1"/>
</dbReference>
<keyword evidence="1" id="KW-0645">Protease</keyword>
<dbReference type="Pfam" id="PF13976">
    <property type="entry name" value="gag_pre-integrs"/>
    <property type="match status" value="1"/>
</dbReference>
<dbReference type="EMBL" id="BQNB010013277">
    <property type="protein sequence ID" value="GJT14016.1"/>
    <property type="molecule type" value="Genomic_DNA"/>
</dbReference>
<evidence type="ECO:0000313" key="7">
    <source>
        <dbReference type="EMBL" id="GJT14016.1"/>
    </source>
</evidence>
<feature type="coiled-coil region" evidence="3">
    <location>
        <begin position="130"/>
        <end position="157"/>
    </location>
</feature>